<dbReference type="AlphaFoldDB" id="A0AAN9SYN7"/>
<evidence type="ECO:0000313" key="7">
    <source>
        <dbReference type="Proteomes" id="UP001386955"/>
    </source>
</evidence>
<evidence type="ECO:0000256" key="4">
    <source>
        <dbReference type="ARBA" id="ARBA00023136"/>
    </source>
</evidence>
<keyword evidence="1" id="KW-0812">Transmembrane</keyword>
<evidence type="ECO:0000313" key="6">
    <source>
        <dbReference type="EMBL" id="KAK7407656.1"/>
    </source>
</evidence>
<evidence type="ECO:0000256" key="1">
    <source>
        <dbReference type="ARBA" id="ARBA00022692"/>
    </source>
</evidence>
<evidence type="ECO:0008006" key="8">
    <source>
        <dbReference type="Google" id="ProtNLM"/>
    </source>
</evidence>
<organism evidence="6 7">
    <name type="scientific">Psophocarpus tetragonolobus</name>
    <name type="common">Winged bean</name>
    <name type="synonym">Dolichos tetragonolobus</name>
    <dbReference type="NCBI Taxonomy" id="3891"/>
    <lineage>
        <taxon>Eukaryota</taxon>
        <taxon>Viridiplantae</taxon>
        <taxon>Streptophyta</taxon>
        <taxon>Embryophyta</taxon>
        <taxon>Tracheophyta</taxon>
        <taxon>Spermatophyta</taxon>
        <taxon>Magnoliopsida</taxon>
        <taxon>eudicotyledons</taxon>
        <taxon>Gunneridae</taxon>
        <taxon>Pentapetalae</taxon>
        <taxon>rosids</taxon>
        <taxon>fabids</taxon>
        <taxon>Fabales</taxon>
        <taxon>Fabaceae</taxon>
        <taxon>Papilionoideae</taxon>
        <taxon>50 kb inversion clade</taxon>
        <taxon>NPAAA clade</taxon>
        <taxon>indigoferoid/millettioid clade</taxon>
        <taxon>Phaseoleae</taxon>
        <taxon>Psophocarpus</taxon>
    </lineage>
</organism>
<dbReference type="PANTHER" id="PTHR46084">
    <property type="entry name" value="PROTEIN MALE DISCOVERER 2"/>
    <property type="match status" value="1"/>
</dbReference>
<protein>
    <recommendedName>
        <fullName evidence="8">Protein kinase domain-containing protein</fullName>
    </recommendedName>
</protein>
<comment type="subcellular location">
    <subcellularLocation>
        <location evidence="5">Endomembrane system</location>
        <topology evidence="5">Single-pass type I membrane protein</topology>
    </subcellularLocation>
</comment>
<keyword evidence="7" id="KW-1185">Reference proteome</keyword>
<evidence type="ECO:0000256" key="3">
    <source>
        <dbReference type="ARBA" id="ARBA00022989"/>
    </source>
</evidence>
<accession>A0AAN9SYN7</accession>
<dbReference type="Gene3D" id="1.10.510.10">
    <property type="entry name" value="Transferase(Phosphotransferase) domain 1"/>
    <property type="match status" value="1"/>
</dbReference>
<name>A0AAN9SYN7_PSOTE</name>
<comment type="caution">
    <text evidence="6">The sequence shown here is derived from an EMBL/GenBank/DDBJ whole genome shotgun (WGS) entry which is preliminary data.</text>
</comment>
<dbReference type="SUPFAM" id="SSF56112">
    <property type="entry name" value="Protein kinase-like (PK-like)"/>
    <property type="match status" value="1"/>
</dbReference>
<sequence>METFLFLLFKLHISNLNSKKFTKVLLFYGQPIARRWNDESLKSELPPHADLETSVYNFGVLLLEIISRKLPYFEEHNHLANWATEHLNDEKSTSYLINPTMESFKDEELNVIYEVIKDCIQSNPRLRLTMKDITPKLREVLHVSLEKVVPRLSPLWWDELEILSVEAT</sequence>
<proteinExistence type="predicted"/>
<dbReference type="EMBL" id="JAYMYS010000002">
    <property type="protein sequence ID" value="KAK7407656.1"/>
    <property type="molecule type" value="Genomic_DNA"/>
</dbReference>
<gene>
    <name evidence="6" type="ORF">VNO78_09642</name>
</gene>
<dbReference type="PANTHER" id="PTHR46084:SF1">
    <property type="entry name" value="PROTEIN MALE DISCOVERER 2"/>
    <property type="match status" value="1"/>
</dbReference>
<keyword evidence="2" id="KW-0732">Signal</keyword>
<evidence type="ECO:0000256" key="5">
    <source>
        <dbReference type="ARBA" id="ARBA00046288"/>
    </source>
</evidence>
<dbReference type="InterPro" id="IPR011009">
    <property type="entry name" value="Kinase-like_dom_sf"/>
</dbReference>
<dbReference type="Proteomes" id="UP001386955">
    <property type="component" value="Unassembled WGS sequence"/>
</dbReference>
<evidence type="ECO:0000256" key="2">
    <source>
        <dbReference type="ARBA" id="ARBA00022729"/>
    </source>
</evidence>
<dbReference type="GO" id="GO:0012505">
    <property type="term" value="C:endomembrane system"/>
    <property type="evidence" value="ECO:0007669"/>
    <property type="project" value="UniProtKB-SubCell"/>
</dbReference>
<reference evidence="6 7" key="1">
    <citation type="submission" date="2024-01" db="EMBL/GenBank/DDBJ databases">
        <title>The genomes of 5 underutilized Papilionoideae crops provide insights into root nodulation and disease resistanc.</title>
        <authorList>
            <person name="Jiang F."/>
        </authorList>
    </citation>
    <scope>NUCLEOTIDE SEQUENCE [LARGE SCALE GENOMIC DNA]</scope>
    <source>
        <strain evidence="6">DUOXIRENSHENG_FW03</strain>
        <tissue evidence="6">Leaves</tissue>
    </source>
</reference>
<keyword evidence="3" id="KW-1133">Transmembrane helix</keyword>
<keyword evidence="4" id="KW-0472">Membrane</keyword>